<keyword evidence="1" id="KW-0472">Membrane</keyword>
<organism evidence="3 4">
    <name type="scientific">Puccinia sorghi</name>
    <dbReference type="NCBI Taxonomy" id="27349"/>
    <lineage>
        <taxon>Eukaryota</taxon>
        <taxon>Fungi</taxon>
        <taxon>Dikarya</taxon>
        <taxon>Basidiomycota</taxon>
        <taxon>Pucciniomycotina</taxon>
        <taxon>Pucciniomycetes</taxon>
        <taxon>Pucciniales</taxon>
        <taxon>Pucciniaceae</taxon>
        <taxon>Puccinia</taxon>
    </lineage>
</organism>
<protein>
    <recommendedName>
        <fullName evidence="2">Reverse transcriptase/retrotransposon-derived protein RNase H-like domain-containing protein</fullName>
    </recommendedName>
</protein>
<keyword evidence="1" id="KW-0812">Transmembrane</keyword>
<comment type="caution">
    <text evidence="3">The sequence shown here is derived from an EMBL/GenBank/DDBJ whole genome shotgun (WGS) entry which is preliminary data.</text>
</comment>
<dbReference type="VEuPathDB" id="FungiDB:VP01_11287g1"/>
<dbReference type="Pfam" id="PF17919">
    <property type="entry name" value="RT_RNaseH_2"/>
    <property type="match status" value="1"/>
</dbReference>
<dbReference type="EMBL" id="LAVV01001429">
    <property type="protein sequence ID" value="KNZ63560.1"/>
    <property type="molecule type" value="Genomic_DNA"/>
</dbReference>
<dbReference type="Proteomes" id="UP000037035">
    <property type="component" value="Unassembled WGS sequence"/>
</dbReference>
<dbReference type="OrthoDB" id="3561867at2759"/>
<reference evidence="3 4" key="1">
    <citation type="submission" date="2015-08" db="EMBL/GenBank/DDBJ databases">
        <title>Next Generation Sequencing and Analysis of the Genome of Puccinia sorghi L Schw, the Causal Agent of Maize Common Rust.</title>
        <authorList>
            <person name="Rochi L."/>
            <person name="Burguener G."/>
            <person name="Darino M."/>
            <person name="Turjanski A."/>
            <person name="Kreff E."/>
            <person name="Dieguez M.J."/>
            <person name="Sacco F."/>
        </authorList>
    </citation>
    <scope>NUCLEOTIDE SEQUENCE [LARGE SCALE GENOMIC DNA]</scope>
    <source>
        <strain evidence="3 4">RO10H11247</strain>
    </source>
</reference>
<evidence type="ECO:0000313" key="4">
    <source>
        <dbReference type="Proteomes" id="UP000037035"/>
    </source>
</evidence>
<dbReference type="SUPFAM" id="SSF56672">
    <property type="entry name" value="DNA/RNA polymerases"/>
    <property type="match status" value="1"/>
</dbReference>
<accession>A0A0L6VTN2</accession>
<keyword evidence="1" id="KW-1133">Transmembrane helix</keyword>
<feature type="non-terminal residue" evidence="3">
    <location>
        <position position="96"/>
    </location>
</feature>
<evidence type="ECO:0000259" key="2">
    <source>
        <dbReference type="Pfam" id="PF17919"/>
    </source>
</evidence>
<evidence type="ECO:0000313" key="3">
    <source>
        <dbReference type="EMBL" id="KNZ63560.1"/>
    </source>
</evidence>
<feature type="domain" description="Reverse transcriptase/retrotransposon-derived protein RNase H-like" evidence="2">
    <location>
        <begin position="42"/>
        <end position="90"/>
    </location>
</feature>
<feature type="non-terminal residue" evidence="3">
    <location>
        <position position="1"/>
    </location>
</feature>
<name>A0A0L6VTN2_9BASI</name>
<proteinExistence type="predicted"/>
<sequence length="96" mass="11035">KFMLWYILMISLSILKTLMIMFRTFEKCLNVFEKTVYTPFLFTEQASKEFDVLKKAFTTAPILTHFSELAQTLIETNSSDYAVAGVVSQSGFHTFS</sequence>
<feature type="transmembrane region" description="Helical" evidence="1">
    <location>
        <begin position="6"/>
        <end position="25"/>
    </location>
</feature>
<dbReference type="InterPro" id="IPR043502">
    <property type="entry name" value="DNA/RNA_pol_sf"/>
</dbReference>
<evidence type="ECO:0000256" key="1">
    <source>
        <dbReference type="SAM" id="Phobius"/>
    </source>
</evidence>
<dbReference type="AlphaFoldDB" id="A0A0L6VTN2"/>
<gene>
    <name evidence="3" type="ORF">VP01_11287g1</name>
</gene>
<keyword evidence="4" id="KW-1185">Reference proteome</keyword>
<dbReference type="InterPro" id="IPR041577">
    <property type="entry name" value="RT_RNaseH_2"/>
</dbReference>